<comment type="caution">
    <text evidence="1">The sequence shown here is derived from an EMBL/GenBank/DDBJ whole genome shotgun (WGS) entry which is preliminary data.</text>
</comment>
<dbReference type="EMBL" id="JASJOU010000002">
    <property type="protein sequence ID" value="MDJ1500510.1"/>
    <property type="molecule type" value="Genomic_DNA"/>
</dbReference>
<evidence type="ECO:0000313" key="1">
    <source>
        <dbReference type="EMBL" id="MDJ1500510.1"/>
    </source>
</evidence>
<proteinExistence type="predicted"/>
<organism evidence="1 2">
    <name type="scientific">Xanthocytophaga agilis</name>
    <dbReference type="NCBI Taxonomy" id="3048010"/>
    <lineage>
        <taxon>Bacteria</taxon>
        <taxon>Pseudomonadati</taxon>
        <taxon>Bacteroidota</taxon>
        <taxon>Cytophagia</taxon>
        <taxon>Cytophagales</taxon>
        <taxon>Rhodocytophagaceae</taxon>
        <taxon>Xanthocytophaga</taxon>
    </lineage>
</organism>
<sequence length="173" mass="19001">MQNLYKSSLKALFLVTLFILISCKNDGVDKNSTIHVTGSIYKPYIYDRFVQAPLLTTWVNGKVNTLSGDTTLSVANSIYVSGNDVYIAGTETTGLANINNGYIRAAKYWKNGTAINLDGSPYYSEAKSIYVSGNDVYVAGYKDIENAPNGIYWKNGVEVALPFYNATSIFVTK</sequence>
<dbReference type="Proteomes" id="UP001232063">
    <property type="component" value="Unassembled WGS sequence"/>
</dbReference>
<dbReference type="AlphaFoldDB" id="A0AAE3QZT2"/>
<keyword evidence="2" id="KW-1185">Reference proteome</keyword>
<accession>A0AAE3QZT2</accession>
<gene>
    <name evidence="1" type="ORF">QNI22_07635</name>
</gene>
<evidence type="ECO:0000313" key="2">
    <source>
        <dbReference type="Proteomes" id="UP001232063"/>
    </source>
</evidence>
<dbReference type="PROSITE" id="PS51257">
    <property type="entry name" value="PROKAR_LIPOPROTEIN"/>
    <property type="match status" value="1"/>
</dbReference>
<protein>
    <submittedName>
        <fullName evidence="1">Uncharacterized protein</fullName>
    </submittedName>
</protein>
<dbReference type="RefSeq" id="WP_314510041.1">
    <property type="nucleotide sequence ID" value="NZ_JASJOU010000002.1"/>
</dbReference>
<reference evidence="1" key="1">
    <citation type="submission" date="2023-05" db="EMBL/GenBank/DDBJ databases">
        <authorList>
            <person name="Zhang X."/>
        </authorList>
    </citation>
    <scope>NUCLEOTIDE SEQUENCE</scope>
    <source>
        <strain evidence="1">BD1B2-1</strain>
    </source>
</reference>
<name>A0AAE3QZT2_9BACT</name>